<feature type="compositionally biased region" description="Polar residues" evidence="1">
    <location>
        <begin position="31"/>
        <end position="50"/>
    </location>
</feature>
<feature type="compositionally biased region" description="Basic residues" evidence="1">
    <location>
        <begin position="116"/>
        <end position="125"/>
    </location>
</feature>
<organism evidence="2 3">
    <name type="scientific">Dothistroma septosporum (strain NZE10 / CBS 128990)</name>
    <name type="common">Red band needle blight fungus</name>
    <name type="synonym">Mycosphaerella pini</name>
    <dbReference type="NCBI Taxonomy" id="675120"/>
    <lineage>
        <taxon>Eukaryota</taxon>
        <taxon>Fungi</taxon>
        <taxon>Dikarya</taxon>
        <taxon>Ascomycota</taxon>
        <taxon>Pezizomycotina</taxon>
        <taxon>Dothideomycetes</taxon>
        <taxon>Dothideomycetidae</taxon>
        <taxon>Mycosphaerellales</taxon>
        <taxon>Mycosphaerellaceae</taxon>
        <taxon>Dothistroma</taxon>
    </lineage>
</organism>
<evidence type="ECO:0000313" key="2">
    <source>
        <dbReference type="EMBL" id="EME48337.1"/>
    </source>
</evidence>
<dbReference type="Proteomes" id="UP000016933">
    <property type="component" value="Unassembled WGS sequence"/>
</dbReference>
<reference evidence="3" key="1">
    <citation type="journal article" date="2012" name="PLoS Genet.">
        <title>The genomes of the fungal plant pathogens Cladosporium fulvum and Dothistroma septosporum reveal adaptation to different hosts and lifestyles but also signatures of common ancestry.</title>
        <authorList>
            <person name="de Wit P.J.G.M."/>
            <person name="van der Burgt A."/>
            <person name="Oekmen B."/>
            <person name="Stergiopoulos I."/>
            <person name="Abd-Elsalam K.A."/>
            <person name="Aerts A.L."/>
            <person name="Bahkali A.H."/>
            <person name="Beenen H.G."/>
            <person name="Chettri P."/>
            <person name="Cox M.P."/>
            <person name="Datema E."/>
            <person name="de Vries R.P."/>
            <person name="Dhillon B."/>
            <person name="Ganley A.R."/>
            <person name="Griffiths S.A."/>
            <person name="Guo Y."/>
            <person name="Hamelin R.C."/>
            <person name="Henrissat B."/>
            <person name="Kabir M.S."/>
            <person name="Jashni M.K."/>
            <person name="Kema G."/>
            <person name="Klaubauf S."/>
            <person name="Lapidus A."/>
            <person name="Levasseur A."/>
            <person name="Lindquist E."/>
            <person name="Mehrabi R."/>
            <person name="Ohm R.A."/>
            <person name="Owen T.J."/>
            <person name="Salamov A."/>
            <person name="Schwelm A."/>
            <person name="Schijlen E."/>
            <person name="Sun H."/>
            <person name="van den Burg H.A."/>
            <person name="van Ham R.C.H.J."/>
            <person name="Zhang S."/>
            <person name="Goodwin S.B."/>
            <person name="Grigoriev I.V."/>
            <person name="Collemare J."/>
            <person name="Bradshaw R.E."/>
        </authorList>
    </citation>
    <scope>NUCLEOTIDE SEQUENCE [LARGE SCALE GENOMIC DNA]</scope>
    <source>
        <strain evidence="3">NZE10 / CBS 128990</strain>
    </source>
</reference>
<sequence length="125" mass="14272">MPDPMLNSTHQNHIFLHTHSTPTLHPVGLLTPQSQPLHSITAPAPNNTPVQPRGNLPTAQQLEPTNKALKDTTVSSERGRENMGIRDVPIPPDEEIDEANRLWEEARREREEERKRGRRRRSREG</sequence>
<dbReference type="EMBL" id="KB446535">
    <property type="protein sequence ID" value="EME48337.1"/>
    <property type="molecule type" value="Genomic_DNA"/>
</dbReference>
<proteinExistence type="predicted"/>
<gene>
    <name evidence="2" type="ORF">DOTSEDRAFT_18883</name>
</gene>
<dbReference type="AlphaFoldDB" id="N1PY25"/>
<name>N1PY25_DOTSN</name>
<protein>
    <submittedName>
        <fullName evidence="2">Uncharacterized protein</fullName>
    </submittedName>
</protein>
<evidence type="ECO:0000256" key="1">
    <source>
        <dbReference type="SAM" id="MobiDB-lite"/>
    </source>
</evidence>
<reference evidence="2 3" key="2">
    <citation type="journal article" date="2012" name="PLoS Pathog.">
        <title>Diverse lifestyles and strategies of plant pathogenesis encoded in the genomes of eighteen Dothideomycetes fungi.</title>
        <authorList>
            <person name="Ohm R.A."/>
            <person name="Feau N."/>
            <person name="Henrissat B."/>
            <person name="Schoch C.L."/>
            <person name="Horwitz B.A."/>
            <person name="Barry K.W."/>
            <person name="Condon B.J."/>
            <person name="Copeland A.C."/>
            <person name="Dhillon B."/>
            <person name="Glaser F."/>
            <person name="Hesse C.N."/>
            <person name="Kosti I."/>
            <person name="LaButti K."/>
            <person name="Lindquist E.A."/>
            <person name="Lucas S."/>
            <person name="Salamov A.A."/>
            <person name="Bradshaw R.E."/>
            <person name="Ciuffetti L."/>
            <person name="Hamelin R.C."/>
            <person name="Kema G.H.J."/>
            <person name="Lawrence C."/>
            <person name="Scott J.A."/>
            <person name="Spatafora J.W."/>
            <person name="Turgeon B.G."/>
            <person name="de Wit P.J.G.M."/>
            <person name="Zhong S."/>
            <person name="Goodwin S.B."/>
            <person name="Grigoriev I.V."/>
        </authorList>
    </citation>
    <scope>NUCLEOTIDE SEQUENCE [LARGE SCALE GENOMIC DNA]</scope>
    <source>
        <strain evidence="3">NZE10 / CBS 128990</strain>
    </source>
</reference>
<keyword evidence="3" id="KW-1185">Reference proteome</keyword>
<feature type="compositionally biased region" description="Basic and acidic residues" evidence="1">
    <location>
        <begin position="98"/>
        <end position="115"/>
    </location>
</feature>
<accession>N1PY25</accession>
<feature type="region of interest" description="Disordered" evidence="1">
    <location>
        <begin position="25"/>
        <end position="125"/>
    </location>
</feature>
<evidence type="ECO:0000313" key="3">
    <source>
        <dbReference type="Proteomes" id="UP000016933"/>
    </source>
</evidence>
<dbReference type="HOGENOM" id="CLU_1992575_0_0_1"/>